<evidence type="ECO:0000313" key="2">
    <source>
        <dbReference type="EMBL" id="KAJ1082750.1"/>
    </source>
</evidence>
<protein>
    <submittedName>
        <fullName evidence="2">Uncharacterized protein</fullName>
    </submittedName>
</protein>
<evidence type="ECO:0000256" key="1">
    <source>
        <dbReference type="SAM" id="MobiDB-lite"/>
    </source>
</evidence>
<proteinExistence type="predicted"/>
<dbReference type="EMBL" id="JANPWB010000016">
    <property type="protein sequence ID" value="KAJ1082750.1"/>
    <property type="molecule type" value="Genomic_DNA"/>
</dbReference>
<name>A0AAV7KX39_PLEWA</name>
<comment type="caution">
    <text evidence="2">The sequence shown here is derived from an EMBL/GenBank/DDBJ whole genome shotgun (WGS) entry which is preliminary data.</text>
</comment>
<dbReference type="Proteomes" id="UP001066276">
    <property type="component" value="Chromosome 12"/>
</dbReference>
<sequence>MRSGKIRKEHPNPQKRKKCRCDVDVGNAFSPLPSVSVISAVPFSPAADRPSSETLKSQLDAVLTPYPRPLKPCKSSLLSYFEKKSPLELSTNEGEIKSEPGQSALMKPAVTNPSSIVCGHLTAVAQVYCPASPASPVFPQLASQNEASHSPPLEDQWAAPSPKLELSPITISSDLSLIEGVGVPLSVASPAAPYQLAGPVGPSAGCHDSLQDHSSFLPSSPPDSPIDPEFKG</sequence>
<gene>
    <name evidence="2" type="ORF">NDU88_002915</name>
</gene>
<organism evidence="2 3">
    <name type="scientific">Pleurodeles waltl</name>
    <name type="common">Iberian ribbed newt</name>
    <dbReference type="NCBI Taxonomy" id="8319"/>
    <lineage>
        <taxon>Eukaryota</taxon>
        <taxon>Metazoa</taxon>
        <taxon>Chordata</taxon>
        <taxon>Craniata</taxon>
        <taxon>Vertebrata</taxon>
        <taxon>Euteleostomi</taxon>
        <taxon>Amphibia</taxon>
        <taxon>Batrachia</taxon>
        <taxon>Caudata</taxon>
        <taxon>Salamandroidea</taxon>
        <taxon>Salamandridae</taxon>
        <taxon>Pleurodelinae</taxon>
        <taxon>Pleurodeles</taxon>
    </lineage>
</organism>
<keyword evidence="3" id="KW-1185">Reference proteome</keyword>
<feature type="region of interest" description="Disordered" evidence="1">
    <location>
        <begin position="197"/>
        <end position="232"/>
    </location>
</feature>
<reference evidence="2" key="1">
    <citation type="journal article" date="2022" name="bioRxiv">
        <title>Sequencing and chromosome-scale assembly of the giantPleurodeles waltlgenome.</title>
        <authorList>
            <person name="Brown T."/>
            <person name="Elewa A."/>
            <person name="Iarovenko S."/>
            <person name="Subramanian E."/>
            <person name="Araus A.J."/>
            <person name="Petzold A."/>
            <person name="Susuki M."/>
            <person name="Suzuki K.-i.T."/>
            <person name="Hayashi T."/>
            <person name="Toyoda A."/>
            <person name="Oliveira C."/>
            <person name="Osipova E."/>
            <person name="Leigh N.D."/>
            <person name="Simon A."/>
            <person name="Yun M.H."/>
        </authorList>
    </citation>
    <scope>NUCLEOTIDE SEQUENCE</scope>
    <source>
        <strain evidence="2">20211129_DDA</strain>
        <tissue evidence="2">Liver</tissue>
    </source>
</reference>
<accession>A0AAV7KX39</accession>
<dbReference type="AlphaFoldDB" id="A0AAV7KX39"/>
<evidence type="ECO:0000313" key="3">
    <source>
        <dbReference type="Proteomes" id="UP001066276"/>
    </source>
</evidence>